<dbReference type="GO" id="GO:0051225">
    <property type="term" value="P:spindle assembly"/>
    <property type="evidence" value="ECO:0007669"/>
    <property type="project" value="InterPro"/>
</dbReference>
<dbReference type="PANTHER" id="PTHR16151:SF2">
    <property type="entry name" value="HAUS AUGMIN-LIKE COMPLEX SUBUNIT 6"/>
    <property type="match status" value="1"/>
</dbReference>
<evidence type="ECO:0000313" key="3">
    <source>
        <dbReference type="Proteomes" id="UP000092462"/>
    </source>
</evidence>
<organism evidence="2 3">
    <name type="scientific">Phlebotomus papatasi</name>
    <name type="common">Sandfly</name>
    <dbReference type="NCBI Taxonomy" id="29031"/>
    <lineage>
        <taxon>Eukaryota</taxon>
        <taxon>Metazoa</taxon>
        <taxon>Ecdysozoa</taxon>
        <taxon>Arthropoda</taxon>
        <taxon>Hexapoda</taxon>
        <taxon>Insecta</taxon>
        <taxon>Pterygota</taxon>
        <taxon>Neoptera</taxon>
        <taxon>Endopterygota</taxon>
        <taxon>Diptera</taxon>
        <taxon>Nematocera</taxon>
        <taxon>Psychodoidea</taxon>
        <taxon>Psychodidae</taxon>
        <taxon>Phlebotomus</taxon>
        <taxon>Phlebotomus</taxon>
    </lineage>
</organism>
<dbReference type="EMBL" id="AJVK01033647">
    <property type="status" value="NOT_ANNOTATED_CDS"/>
    <property type="molecule type" value="Genomic_DNA"/>
</dbReference>
<name>A0A1B0EXY8_PHLPP</name>
<evidence type="ECO:0000313" key="2">
    <source>
        <dbReference type="EnsemblMetazoa" id="PPAI007121-PA"/>
    </source>
</evidence>
<sequence>MAEGGRSVKNLRLEEEQRLSNAVFFGLYALTQAHKPTAEFQKVFQKDLFLKPNAGALPHVMHYLLTIYDAEEFRKRFHWPIYNDRDAEKSFRSNCLKYLMELNDRFQLKLEDLSTYMMLFPGGLKFLKVMEKLMIFVITEDMKKKNQLDILESMTIAKSNRIIQKLTEEREAINKIADDTL</sequence>
<evidence type="ECO:0000259" key="1">
    <source>
        <dbReference type="Pfam" id="PF14661"/>
    </source>
</evidence>
<dbReference type="GO" id="GO:1990498">
    <property type="term" value="C:mitotic spindle microtubule"/>
    <property type="evidence" value="ECO:0007669"/>
    <property type="project" value="TreeGrafter"/>
</dbReference>
<feature type="domain" description="HAUS augmin-like complex subunit 6 N-terminal" evidence="1">
    <location>
        <begin position="27"/>
        <end position="156"/>
    </location>
</feature>
<dbReference type="GO" id="GO:0008017">
    <property type="term" value="F:microtubule binding"/>
    <property type="evidence" value="ECO:0007669"/>
    <property type="project" value="TreeGrafter"/>
</dbReference>
<dbReference type="VEuPathDB" id="VectorBase:PPAPM1_006749"/>
<dbReference type="AlphaFoldDB" id="A0A1B0EXY8"/>
<accession>A0A1B0EXY8</accession>
<protein>
    <recommendedName>
        <fullName evidence="1">HAUS augmin-like complex subunit 6 N-terminal domain-containing protein</fullName>
    </recommendedName>
</protein>
<dbReference type="GO" id="GO:0070652">
    <property type="term" value="C:HAUS complex"/>
    <property type="evidence" value="ECO:0007669"/>
    <property type="project" value="InterPro"/>
</dbReference>
<dbReference type="VEuPathDB" id="VectorBase:PPAI007121"/>
<reference evidence="2" key="1">
    <citation type="submission" date="2022-08" db="UniProtKB">
        <authorList>
            <consortium name="EnsemblMetazoa"/>
        </authorList>
    </citation>
    <scope>IDENTIFICATION</scope>
    <source>
        <strain evidence="2">Israel</strain>
    </source>
</reference>
<keyword evidence="3" id="KW-1185">Reference proteome</keyword>
<dbReference type="Proteomes" id="UP000092462">
    <property type="component" value="Unassembled WGS sequence"/>
</dbReference>
<dbReference type="InterPro" id="IPR028163">
    <property type="entry name" value="HAUS_6_N"/>
</dbReference>
<dbReference type="PANTHER" id="PTHR16151">
    <property type="entry name" value="HAUS AUGMIN-LIKE COMPLEX SUBUNIT 6"/>
    <property type="match status" value="1"/>
</dbReference>
<proteinExistence type="predicted"/>
<dbReference type="InterPro" id="IPR026797">
    <property type="entry name" value="HAUS_6"/>
</dbReference>
<dbReference type="EnsemblMetazoa" id="PPAI007121-RA">
    <property type="protein sequence ID" value="PPAI007121-PA"/>
    <property type="gene ID" value="PPAI007121"/>
</dbReference>
<dbReference type="Pfam" id="PF14661">
    <property type="entry name" value="HAUS6_N"/>
    <property type="match status" value="1"/>
</dbReference>